<organism evidence="2 3">
    <name type="scientific">Roseibium aggregatum</name>
    <dbReference type="NCBI Taxonomy" id="187304"/>
    <lineage>
        <taxon>Bacteria</taxon>
        <taxon>Pseudomonadati</taxon>
        <taxon>Pseudomonadota</taxon>
        <taxon>Alphaproteobacteria</taxon>
        <taxon>Hyphomicrobiales</taxon>
        <taxon>Stappiaceae</taxon>
        <taxon>Roseibium</taxon>
    </lineage>
</organism>
<dbReference type="EMBL" id="JAEKJZ010000001">
    <property type="protein sequence ID" value="MBN9670263.1"/>
    <property type="molecule type" value="Genomic_DNA"/>
</dbReference>
<keyword evidence="2" id="KW-0378">Hydrolase</keyword>
<gene>
    <name evidence="2" type="ORF">JF539_07930</name>
</gene>
<dbReference type="AlphaFoldDB" id="A0A939EC66"/>
<feature type="transmembrane region" description="Helical" evidence="1">
    <location>
        <begin position="64"/>
        <end position="84"/>
    </location>
</feature>
<dbReference type="EC" id="3.4.23.-" evidence="2"/>
<feature type="transmembrane region" description="Helical" evidence="1">
    <location>
        <begin position="39"/>
        <end position="57"/>
    </location>
</feature>
<evidence type="ECO:0000313" key="3">
    <source>
        <dbReference type="Proteomes" id="UP000664096"/>
    </source>
</evidence>
<accession>A0A939EC66</accession>
<keyword evidence="1" id="KW-0472">Membrane</keyword>
<dbReference type="InterPro" id="IPR011969">
    <property type="entry name" value="Clan_AA_Asp_peptidase_C"/>
</dbReference>
<dbReference type="InterPro" id="IPR034122">
    <property type="entry name" value="Retropepsin-like_bacterial"/>
</dbReference>
<keyword evidence="1" id="KW-1133">Transmembrane helix</keyword>
<name>A0A939EC66_9HYPH</name>
<dbReference type="PROSITE" id="PS00141">
    <property type="entry name" value="ASP_PROTEASE"/>
    <property type="match status" value="1"/>
</dbReference>
<dbReference type="SUPFAM" id="SSF50630">
    <property type="entry name" value="Acid proteases"/>
    <property type="match status" value="1"/>
</dbReference>
<dbReference type="InterPro" id="IPR021109">
    <property type="entry name" value="Peptidase_aspartic_dom_sf"/>
</dbReference>
<dbReference type="Pfam" id="PF13975">
    <property type="entry name" value="gag-asp_proteas"/>
    <property type="match status" value="1"/>
</dbReference>
<reference evidence="2" key="1">
    <citation type="submission" date="2020-12" db="EMBL/GenBank/DDBJ databases">
        <title>Oil enriched cultivation method for isolating marine PHA-producing bacteria.</title>
        <authorList>
            <person name="Zheng W."/>
            <person name="Yu S."/>
            <person name="Huang Y."/>
        </authorList>
    </citation>
    <scope>NUCLEOTIDE SEQUENCE</scope>
    <source>
        <strain evidence="2">SY-2-12</strain>
    </source>
</reference>
<evidence type="ECO:0000313" key="2">
    <source>
        <dbReference type="EMBL" id="MBN9670263.1"/>
    </source>
</evidence>
<keyword evidence="1" id="KW-0812">Transmembrane</keyword>
<keyword evidence="2" id="KW-0645">Protease</keyword>
<dbReference type="Gene3D" id="2.40.70.10">
    <property type="entry name" value="Acid Proteases"/>
    <property type="match status" value="1"/>
</dbReference>
<dbReference type="InterPro" id="IPR001969">
    <property type="entry name" value="Aspartic_peptidase_AS"/>
</dbReference>
<comment type="caution">
    <text evidence="2">The sequence shown here is derived from an EMBL/GenBank/DDBJ whole genome shotgun (WGS) entry which is preliminary data.</text>
</comment>
<dbReference type="NCBIfam" id="TIGR02281">
    <property type="entry name" value="clan_AA_DTGA"/>
    <property type="match status" value="1"/>
</dbReference>
<protein>
    <submittedName>
        <fullName evidence="2">TIGR02281 family clan AA aspartic protease</fullName>
        <ecNumber evidence="2">3.4.23.-</ecNumber>
    </submittedName>
</protein>
<dbReference type="RefSeq" id="WP_207139761.1">
    <property type="nucleotide sequence ID" value="NZ_JAEKJZ010000001.1"/>
</dbReference>
<dbReference type="GO" id="GO:0004190">
    <property type="term" value="F:aspartic-type endopeptidase activity"/>
    <property type="evidence" value="ECO:0007669"/>
    <property type="project" value="InterPro"/>
</dbReference>
<dbReference type="Proteomes" id="UP000664096">
    <property type="component" value="Unassembled WGS sequence"/>
</dbReference>
<evidence type="ECO:0000256" key="1">
    <source>
        <dbReference type="SAM" id="Phobius"/>
    </source>
</evidence>
<dbReference type="GO" id="GO:0006508">
    <property type="term" value="P:proteolysis"/>
    <property type="evidence" value="ECO:0007669"/>
    <property type="project" value="UniProtKB-KW"/>
</dbReference>
<dbReference type="CDD" id="cd05483">
    <property type="entry name" value="retropepsin_like_bacteria"/>
    <property type="match status" value="1"/>
</dbReference>
<proteinExistence type="predicted"/>
<sequence>MRGLMAVVLVIVMAVMAFYAFFGDPTDPENANFDDSGPRIVALSALAFVFLASFIFGQPKIREIVQGTFFWGGLALLLVAGYTYRADIVQAGYRVLGALAPGLAVTQPDGTILIVRDASGHFVLDGRTNGAQTHFLLDTGASAVVLTHRDASRAGYRDEDLSFTVPVSTANGRALVAPVRIDTLAIGDHTLRDVRGFVAREGSLESSLFGMSALDRLQGWRIEGDKLIMSP</sequence>